<dbReference type="PANTHER" id="PTHR36435:SF1">
    <property type="entry name" value="CAAX AMINO TERMINAL PROTEASE FAMILY PROTEIN"/>
    <property type="match status" value="1"/>
</dbReference>
<name>A0ABQ5MIF7_9FLAO</name>
<dbReference type="RefSeq" id="WP_281764823.1">
    <property type="nucleotide sequence ID" value="NZ_BRVO01000002.1"/>
</dbReference>
<dbReference type="PANTHER" id="PTHR36435">
    <property type="entry name" value="SLR1288 PROTEIN"/>
    <property type="match status" value="1"/>
</dbReference>
<evidence type="ECO:0000313" key="3">
    <source>
        <dbReference type="EMBL" id="GLB49179.1"/>
    </source>
</evidence>
<keyword evidence="1" id="KW-1133">Transmembrane helix</keyword>
<feature type="transmembrane region" description="Helical" evidence="1">
    <location>
        <begin position="175"/>
        <end position="192"/>
    </location>
</feature>
<sequence length="306" mass="34366">MFIKQALQGKNDWFGYLGGFVFTMFSWQLIGALPLLIVLMQKNLVNSSLAQMANTIGFNNFLILNIISFGVGLLGLFFWVTKYHGLSILKLTTTRTNVNWKRVFLAFLVVAITSAVQVYVDYGMHPESYEWNFNLDKFLVLLGVVLLLPIQTSFEEYLFRGYLMQGIGVVTKTKWLPLVVTSVVFGLMHLGNPEVDKLGPIVMVYYIGTGFSLAIMTLMDEGMELALGFHAANNMIGALLVTADWSAIQTDSVLKDISTPEMGMDVLFPIVSQILILVIFAKIFKWNDWKGKLFGKLQVQTNETTN</sequence>
<evidence type="ECO:0000256" key="1">
    <source>
        <dbReference type="SAM" id="Phobius"/>
    </source>
</evidence>
<keyword evidence="1" id="KW-0472">Membrane</keyword>
<proteinExistence type="predicted"/>
<feature type="transmembrane region" description="Helical" evidence="1">
    <location>
        <begin position="198"/>
        <end position="218"/>
    </location>
</feature>
<feature type="transmembrane region" description="Helical" evidence="1">
    <location>
        <begin position="225"/>
        <end position="246"/>
    </location>
</feature>
<keyword evidence="1" id="KW-0812">Transmembrane</keyword>
<feature type="transmembrane region" description="Helical" evidence="1">
    <location>
        <begin position="13"/>
        <end position="41"/>
    </location>
</feature>
<feature type="domain" description="CAAX prenyl protease 2/Lysostaphin resistance protein A-like" evidence="2">
    <location>
        <begin position="140"/>
        <end position="236"/>
    </location>
</feature>
<dbReference type="Pfam" id="PF02517">
    <property type="entry name" value="Rce1-like"/>
    <property type="match status" value="1"/>
</dbReference>
<reference evidence="3" key="1">
    <citation type="submission" date="2022-07" db="EMBL/GenBank/DDBJ databases">
        <title>Taxonomy of Novel Oxalotrophic and Methylotrophic Bacteria.</title>
        <authorList>
            <person name="Sahin N."/>
            <person name="Tani A."/>
        </authorList>
    </citation>
    <scope>NUCLEOTIDE SEQUENCE</scope>
    <source>
        <strain evidence="3">Y10</strain>
    </source>
</reference>
<evidence type="ECO:0000313" key="4">
    <source>
        <dbReference type="Proteomes" id="UP001143543"/>
    </source>
</evidence>
<organism evidence="3 4">
    <name type="scientific">Neptunitalea lumnitzerae</name>
    <dbReference type="NCBI Taxonomy" id="2965509"/>
    <lineage>
        <taxon>Bacteria</taxon>
        <taxon>Pseudomonadati</taxon>
        <taxon>Bacteroidota</taxon>
        <taxon>Flavobacteriia</taxon>
        <taxon>Flavobacteriales</taxon>
        <taxon>Flavobacteriaceae</taxon>
        <taxon>Neptunitalea</taxon>
    </lineage>
</organism>
<dbReference type="EMBL" id="BRVO01000002">
    <property type="protein sequence ID" value="GLB49179.1"/>
    <property type="molecule type" value="Genomic_DNA"/>
</dbReference>
<evidence type="ECO:0000259" key="2">
    <source>
        <dbReference type="Pfam" id="PF02517"/>
    </source>
</evidence>
<protein>
    <submittedName>
        <fullName evidence="3">Abortive infection protein</fullName>
    </submittedName>
</protein>
<feature type="transmembrane region" description="Helical" evidence="1">
    <location>
        <begin position="61"/>
        <end position="81"/>
    </location>
</feature>
<dbReference type="InterPro" id="IPR052710">
    <property type="entry name" value="CAAX_protease"/>
</dbReference>
<comment type="caution">
    <text evidence="3">The sequence shown here is derived from an EMBL/GenBank/DDBJ whole genome shotgun (WGS) entry which is preliminary data.</text>
</comment>
<feature type="transmembrane region" description="Helical" evidence="1">
    <location>
        <begin position="102"/>
        <end position="120"/>
    </location>
</feature>
<feature type="transmembrane region" description="Helical" evidence="1">
    <location>
        <begin position="266"/>
        <end position="284"/>
    </location>
</feature>
<keyword evidence="4" id="KW-1185">Reference proteome</keyword>
<dbReference type="Proteomes" id="UP001143543">
    <property type="component" value="Unassembled WGS sequence"/>
</dbReference>
<accession>A0ABQ5MIF7</accession>
<dbReference type="InterPro" id="IPR003675">
    <property type="entry name" value="Rce1/LyrA-like_dom"/>
</dbReference>
<feature type="transmembrane region" description="Helical" evidence="1">
    <location>
        <begin position="140"/>
        <end position="163"/>
    </location>
</feature>
<gene>
    <name evidence="3" type="primary">yyaK</name>
    <name evidence="3" type="ORF">Y10_15470</name>
</gene>